<keyword evidence="2" id="KW-1185">Reference proteome</keyword>
<reference evidence="1" key="1">
    <citation type="submission" date="2021-02" db="EMBL/GenBank/DDBJ databases">
        <authorList>
            <person name="Nowell W R."/>
        </authorList>
    </citation>
    <scope>NUCLEOTIDE SEQUENCE</scope>
    <source>
        <strain evidence="1">Ploen Becks lab</strain>
    </source>
</reference>
<comment type="caution">
    <text evidence="1">The sequence shown here is derived from an EMBL/GenBank/DDBJ whole genome shotgun (WGS) entry which is preliminary data.</text>
</comment>
<dbReference type="Proteomes" id="UP000663879">
    <property type="component" value="Unassembled WGS sequence"/>
</dbReference>
<organism evidence="1 2">
    <name type="scientific">Brachionus calyciflorus</name>
    <dbReference type="NCBI Taxonomy" id="104777"/>
    <lineage>
        <taxon>Eukaryota</taxon>
        <taxon>Metazoa</taxon>
        <taxon>Spiralia</taxon>
        <taxon>Gnathifera</taxon>
        <taxon>Rotifera</taxon>
        <taxon>Eurotatoria</taxon>
        <taxon>Monogononta</taxon>
        <taxon>Pseudotrocha</taxon>
        <taxon>Ploima</taxon>
        <taxon>Brachionidae</taxon>
        <taxon>Brachionus</taxon>
    </lineage>
</organism>
<sequence>MIKSMLGISHRCTLLHALNIEPTKMRINNARIDFFMRLMDNEYTKYVILENKQTIFDEICKMVDVNIDDPAEIIIEACKIEKVILKEELKLVKCNNNYVKIIKNIFDSKDKTSIPKQLYDVLKF</sequence>
<dbReference type="EMBL" id="CAJNOC010002491">
    <property type="protein sequence ID" value="CAF0936462.1"/>
    <property type="molecule type" value="Genomic_DNA"/>
</dbReference>
<protein>
    <submittedName>
        <fullName evidence="1">Uncharacterized protein</fullName>
    </submittedName>
</protein>
<name>A0A814C3Q3_9BILA</name>
<dbReference type="AlphaFoldDB" id="A0A814C3Q3"/>
<proteinExistence type="predicted"/>
<accession>A0A814C3Q3</accession>
<evidence type="ECO:0000313" key="1">
    <source>
        <dbReference type="EMBL" id="CAF0936462.1"/>
    </source>
</evidence>
<gene>
    <name evidence="1" type="ORF">OXX778_LOCUS13188</name>
</gene>
<evidence type="ECO:0000313" key="2">
    <source>
        <dbReference type="Proteomes" id="UP000663879"/>
    </source>
</evidence>